<sequence length="45" mass="5057">MQCASATLKEKRRGMLSGDEAPLFECSTMEFVGRLVGIPLRREIE</sequence>
<proteinExistence type="predicted"/>
<keyword evidence="2" id="KW-1185">Reference proteome</keyword>
<accession>C3J9Y3</accession>
<evidence type="ECO:0000313" key="2">
    <source>
        <dbReference type="Proteomes" id="UP000004295"/>
    </source>
</evidence>
<name>C3J9Y3_POREA</name>
<dbReference type="AlphaFoldDB" id="C3J9Y3"/>
<dbReference type="EMBL" id="ACNN01000016">
    <property type="protein sequence ID" value="EEN83032.1"/>
    <property type="molecule type" value="Genomic_DNA"/>
</dbReference>
<protein>
    <submittedName>
        <fullName evidence="1">Uncharacterized protein</fullName>
    </submittedName>
</protein>
<reference evidence="1 2" key="1">
    <citation type="submission" date="2009-04" db="EMBL/GenBank/DDBJ databases">
        <authorList>
            <person name="Sebastian Y."/>
            <person name="Madupu R."/>
            <person name="Durkin A.S."/>
            <person name="Torralba M."/>
            <person name="Methe B."/>
            <person name="Sutton G.G."/>
            <person name="Strausberg R.L."/>
            <person name="Nelson K.E."/>
        </authorList>
    </citation>
    <scope>NUCLEOTIDE SEQUENCE [LARGE SCALE GENOMIC DNA]</scope>
    <source>
        <strain evidence="2">ATCC 35406 / DSM 24491 / JCM 8526 / CCUG 16442 / BCRC 14492 / NCTC 13058 / HG 370</strain>
    </source>
</reference>
<dbReference type="Proteomes" id="UP000004295">
    <property type="component" value="Unassembled WGS sequence"/>
</dbReference>
<comment type="caution">
    <text evidence="1">The sequence shown here is derived from an EMBL/GenBank/DDBJ whole genome shotgun (WGS) entry which is preliminary data.</text>
</comment>
<evidence type="ECO:0000313" key="1">
    <source>
        <dbReference type="EMBL" id="EEN83032.1"/>
    </source>
</evidence>
<organism evidence="1 2">
    <name type="scientific">Porphyromonas endodontalis (strain ATCC 35406 / DSM 24491 / JCM 8526 / CCUG 16442 / BCRC 14492 / NCTC 13058 / HG 370)</name>
    <name type="common">Bacteroides endodontalis</name>
    <dbReference type="NCBI Taxonomy" id="553175"/>
    <lineage>
        <taxon>Bacteria</taxon>
        <taxon>Pseudomonadati</taxon>
        <taxon>Bacteroidota</taxon>
        <taxon>Bacteroidia</taxon>
        <taxon>Bacteroidales</taxon>
        <taxon>Porphyromonadaceae</taxon>
        <taxon>Porphyromonas</taxon>
    </lineage>
</organism>
<gene>
    <name evidence="1" type="ORF">POREN0001_0905</name>
</gene>
<dbReference type="STRING" id="553175.POREN0001_0905"/>